<feature type="region of interest" description="Disordered" evidence="3">
    <location>
        <begin position="1304"/>
        <end position="1358"/>
    </location>
</feature>
<organism evidence="5 6">
    <name type="scientific">Ramularia collo-cygni</name>
    <dbReference type="NCBI Taxonomy" id="112498"/>
    <lineage>
        <taxon>Eukaryota</taxon>
        <taxon>Fungi</taxon>
        <taxon>Dikarya</taxon>
        <taxon>Ascomycota</taxon>
        <taxon>Pezizomycotina</taxon>
        <taxon>Dothideomycetes</taxon>
        <taxon>Dothideomycetidae</taxon>
        <taxon>Mycosphaerellales</taxon>
        <taxon>Mycosphaerellaceae</taxon>
        <taxon>Ramularia</taxon>
    </lineage>
</organism>
<proteinExistence type="predicted"/>
<dbReference type="GeneID" id="35596708"/>
<dbReference type="Gene3D" id="2.130.10.30">
    <property type="entry name" value="Regulator of chromosome condensation 1/beta-lactamase-inhibitor protein II"/>
    <property type="match status" value="1"/>
</dbReference>
<evidence type="ECO:0000259" key="4">
    <source>
        <dbReference type="PROSITE" id="PS50097"/>
    </source>
</evidence>
<feature type="repeat" description="RCC1" evidence="2">
    <location>
        <begin position="385"/>
        <end position="444"/>
    </location>
</feature>
<dbReference type="SUPFAM" id="SSF50985">
    <property type="entry name" value="RCC1/BLIP-II"/>
    <property type="match status" value="1"/>
</dbReference>
<feature type="domain" description="BTB" evidence="4">
    <location>
        <begin position="910"/>
        <end position="977"/>
    </location>
</feature>
<dbReference type="Gene3D" id="1.25.40.20">
    <property type="entry name" value="Ankyrin repeat-containing domain"/>
    <property type="match status" value="1"/>
</dbReference>
<dbReference type="Proteomes" id="UP000225277">
    <property type="component" value="Unassembled WGS sequence"/>
</dbReference>
<feature type="compositionally biased region" description="Gly residues" evidence="3">
    <location>
        <begin position="35"/>
        <end position="49"/>
    </location>
</feature>
<feature type="repeat" description="RCC1" evidence="2">
    <location>
        <begin position="331"/>
        <end position="384"/>
    </location>
</feature>
<feature type="compositionally biased region" description="Polar residues" evidence="3">
    <location>
        <begin position="1412"/>
        <end position="1436"/>
    </location>
</feature>
<feature type="compositionally biased region" description="Polar residues" evidence="3">
    <location>
        <begin position="1383"/>
        <end position="1396"/>
    </location>
</feature>
<evidence type="ECO:0000313" key="5">
    <source>
        <dbReference type="EMBL" id="CZT15606.1"/>
    </source>
</evidence>
<evidence type="ECO:0000313" key="6">
    <source>
        <dbReference type="Proteomes" id="UP000225277"/>
    </source>
</evidence>
<dbReference type="InterPro" id="IPR036770">
    <property type="entry name" value="Ankyrin_rpt-contain_sf"/>
</dbReference>
<keyword evidence="1" id="KW-0677">Repeat</keyword>
<keyword evidence="6" id="KW-1185">Reference proteome</keyword>
<dbReference type="InterPro" id="IPR051625">
    <property type="entry name" value="Signaling_Regulatory_Domain"/>
</dbReference>
<accession>A0A2D3UWX2</accession>
<dbReference type="SUPFAM" id="SSF48403">
    <property type="entry name" value="Ankyrin repeat"/>
    <property type="match status" value="1"/>
</dbReference>
<feature type="region of interest" description="Disordered" evidence="3">
    <location>
        <begin position="27"/>
        <end position="49"/>
    </location>
</feature>
<feature type="compositionally biased region" description="Polar residues" evidence="3">
    <location>
        <begin position="1331"/>
        <end position="1358"/>
    </location>
</feature>
<dbReference type="Pfam" id="PF00415">
    <property type="entry name" value="RCC1"/>
    <property type="match status" value="1"/>
</dbReference>
<gene>
    <name evidence="5" type="ORF">RCC_01456</name>
</gene>
<dbReference type="Pfam" id="PF12796">
    <property type="entry name" value="Ank_2"/>
    <property type="match status" value="1"/>
</dbReference>
<dbReference type="PANTHER" id="PTHR22872:SF2">
    <property type="entry name" value="INHIBITOR OF BRUTON TYROSINE KINASE"/>
    <property type="match status" value="1"/>
</dbReference>
<dbReference type="InterPro" id="IPR009091">
    <property type="entry name" value="RCC1/BLIP-II"/>
</dbReference>
<dbReference type="RefSeq" id="XP_023622502.1">
    <property type="nucleotide sequence ID" value="XM_023766734.1"/>
</dbReference>
<feature type="compositionally biased region" description="Polar residues" evidence="3">
    <location>
        <begin position="1213"/>
        <end position="1225"/>
    </location>
</feature>
<dbReference type="PROSITE" id="PS50012">
    <property type="entry name" value="RCC1_3"/>
    <property type="match status" value="2"/>
</dbReference>
<dbReference type="PANTHER" id="PTHR22872">
    <property type="entry name" value="BTK-BINDING PROTEIN-RELATED"/>
    <property type="match status" value="1"/>
</dbReference>
<feature type="region of interest" description="Disordered" evidence="3">
    <location>
        <begin position="1188"/>
        <end position="1269"/>
    </location>
</feature>
<reference evidence="5 6" key="1">
    <citation type="submission" date="2016-03" db="EMBL/GenBank/DDBJ databases">
        <authorList>
            <person name="Ploux O."/>
        </authorList>
    </citation>
    <scope>NUCLEOTIDE SEQUENCE [LARGE SCALE GENOMIC DNA]</scope>
    <source>
        <strain evidence="5 6">URUG2</strain>
    </source>
</reference>
<dbReference type="PRINTS" id="PR00633">
    <property type="entry name" value="RCCNDNSATION"/>
</dbReference>
<dbReference type="Pfam" id="PF00651">
    <property type="entry name" value="BTB"/>
    <property type="match status" value="1"/>
</dbReference>
<protein>
    <submittedName>
        <fullName evidence="5">Related to myosin-like protein</fullName>
    </submittedName>
</protein>
<feature type="region of interest" description="Disordered" evidence="3">
    <location>
        <begin position="1143"/>
        <end position="1171"/>
    </location>
</feature>
<feature type="region of interest" description="Disordered" evidence="3">
    <location>
        <begin position="187"/>
        <end position="211"/>
    </location>
</feature>
<dbReference type="InterPro" id="IPR011333">
    <property type="entry name" value="SKP1/BTB/POZ_sf"/>
</dbReference>
<feature type="region of interest" description="Disordered" evidence="3">
    <location>
        <begin position="1379"/>
        <end position="1449"/>
    </location>
</feature>
<feature type="compositionally biased region" description="Low complexity" evidence="3">
    <location>
        <begin position="1237"/>
        <end position="1253"/>
    </location>
</feature>
<name>A0A2D3UWX2_9PEZI</name>
<feature type="region of interest" description="Disordered" evidence="3">
    <location>
        <begin position="1499"/>
        <end position="1545"/>
    </location>
</feature>
<dbReference type="STRING" id="112498.A0A2D3UWX2"/>
<sequence length="1545" mass="168785">MSSHLWKAFYEDDVDTFRQLLETAANNGRPHASRAGGGGGPAHHIGSFGGGVSGSPGTFGSSPSMRNRRPNNHAGFVVSKAEMNSRDALGMTLLHHVASSTSENAVGFATALIEHPYTDLYVQDLENSWTALHRAFYFGNITIARVILERDAVRATGSVNQLVKVKDKEGLGPLDLYAATIKDRTLRPDAGGRSRSGSIGSDDDRAVGDSGDLEQPASRIRFLELNSDQVYSFGSNNNNNLGLGDQDDRQFPERVNIRRPEHLIKRFYEEHLEREQGKWSAHDLSYPTKTTDVSSLWVQDIPWIVRSRPIIIQDVHMSKLHSAVLTTDPESNLYMCGHGKGGRLGTGDERTRFHYSCVEGGSLAGKRVASVALGQNHSLALTDHGEVHSWGNNGYGQLGYGLPKMNTDEDPISMVPRQIFGPLKRETVIGIAASRVHSVAHTSTGLYVMGKNDGQLGIVDSDARSLDIQVTPRRVAASLFAAPIAAVTAIERATVALLENHDVWIFANYGYARVQFPLEGFSNYFLKQSFLVTTYDTAPNKISKITAQGDSICALSTRGEIYTLSISQRPENQSSASTTNPAKIRSAITTPQVIWSPKKSNMAARDVGLDIDGSIILTTEEGSVWKRTKRAKINDASAGSAAEYKPKDYKFSRIPGLTRVLAVRSSGHGAYAAVRQDCDVMKTQIVVEDPTMWKDMFPLLSLGRLLSGRAEEDEDDSRPRFWQSSQKPSELARLKKAILGNADIDAELARLFDNNYAASGDKHDAFLATTTCDIRIPVHRFVLAGRSRVLRRGLRDLCPTSTFTIPDLAQSELDGERRLVVTFTGIDILTILDLALYFYTDSIVDFWNFTRSAPKVAYSYRQVRTELMKIASKLELAKLEPAVRQMVEPRPSLNVDLHVAFDDPAFFYDGDIIAQLEDDQIKMHSALVCARCPFFEGMFLGRAGGRWLAGRDTAENIVVDLKHISSKTFKLVLRHLYCDTGAELFDDVVSVVDVDDFLETVIDVLAAANELMLDRLSQICQSIAGRFVNARNVCSLLNAISPSSVAEFKDAGLEYLCLNLEAMLQGHFLNELDEDLLEELDEVVRANQLACMPFAKSGRAEMLLHERHPELASVIDRNRQAKIDSVVLRTKFSDMAIVAPGSLGDDFSTSPMQQKSRRRSSNIVKTDADRQLLRAKASTKDMMFDMDEELDPNASPRESPSIRPMTSPRGQDPLSSTPIEDTWYSSRGKVLTSPRLAAQSSTPSATPRTPRSPEIAGKTPNSGKPWTLTPLAARSSGLRDIMAQTASGRESSLTQGLAAANSSLSDIPAPFSLPAPKLSQMSQKDRKRMQHLQQSASTSPKATVAQSASPSFSWQTVSAQKKPGLKDVLESEVSAAAAAAKTRSASTPHLTMRQTVSNPKSPAPPPAKTMTGPGSRTVSESKPATSSGISQFSNSKPIPHSIRHQPPPEQVLGLSMSEIVAHQLAEKDLIKEAAAKRDLQEIQAEQEFQMWWEAESARVQEAEQRAAAGPAKAAKKPRPRGGRGRGGKGRGGGKAVAGGSAETAQ</sequence>
<evidence type="ECO:0000256" key="1">
    <source>
        <dbReference type="ARBA" id="ARBA00022737"/>
    </source>
</evidence>
<evidence type="ECO:0000256" key="3">
    <source>
        <dbReference type="SAM" id="MobiDB-lite"/>
    </source>
</evidence>
<dbReference type="SMART" id="SM00225">
    <property type="entry name" value="BTB"/>
    <property type="match status" value="1"/>
</dbReference>
<dbReference type="InterPro" id="IPR002110">
    <property type="entry name" value="Ankyrin_rpt"/>
</dbReference>
<dbReference type="OrthoDB" id="1893551at2759"/>
<dbReference type="InterPro" id="IPR000408">
    <property type="entry name" value="Reg_chr_condens"/>
</dbReference>
<dbReference type="InterPro" id="IPR000210">
    <property type="entry name" value="BTB/POZ_dom"/>
</dbReference>
<dbReference type="SUPFAM" id="SSF54695">
    <property type="entry name" value="POZ domain"/>
    <property type="match status" value="1"/>
</dbReference>
<feature type="compositionally biased region" description="Basic residues" evidence="3">
    <location>
        <begin position="1513"/>
        <end position="1528"/>
    </location>
</feature>
<evidence type="ECO:0000256" key="2">
    <source>
        <dbReference type="PROSITE-ProRule" id="PRU00235"/>
    </source>
</evidence>
<dbReference type="EMBL" id="FJUY01000001">
    <property type="protein sequence ID" value="CZT15606.1"/>
    <property type="molecule type" value="Genomic_DNA"/>
</dbReference>
<dbReference type="PROSITE" id="PS50097">
    <property type="entry name" value="BTB"/>
    <property type="match status" value="1"/>
</dbReference>
<dbReference type="Pfam" id="PF13540">
    <property type="entry name" value="RCC1_2"/>
    <property type="match status" value="1"/>
</dbReference>
<dbReference type="CDD" id="cd18186">
    <property type="entry name" value="BTB_POZ_ZBTB_KLHL-like"/>
    <property type="match status" value="2"/>
</dbReference>
<dbReference type="Gene3D" id="3.30.710.10">
    <property type="entry name" value="Potassium Channel Kv1.1, Chain A"/>
    <property type="match status" value="2"/>
</dbReference>